<gene>
    <name evidence="1" type="ORF">FA95DRAFT_1611578</name>
</gene>
<reference evidence="1" key="1">
    <citation type="submission" date="2021-02" db="EMBL/GenBank/DDBJ databases">
        <authorList>
            <consortium name="DOE Joint Genome Institute"/>
            <person name="Ahrendt S."/>
            <person name="Looney B.P."/>
            <person name="Miyauchi S."/>
            <person name="Morin E."/>
            <person name="Drula E."/>
            <person name="Courty P.E."/>
            <person name="Chicoki N."/>
            <person name="Fauchery L."/>
            <person name="Kohler A."/>
            <person name="Kuo A."/>
            <person name="Labutti K."/>
            <person name="Pangilinan J."/>
            <person name="Lipzen A."/>
            <person name="Riley R."/>
            <person name="Andreopoulos W."/>
            <person name="He G."/>
            <person name="Johnson J."/>
            <person name="Barry K.W."/>
            <person name="Grigoriev I.V."/>
            <person name="Nagy L."/>
            <person name="Hibbett D."/>
            <person name="Henrissat B."/>
            <person name="Matheny P.B."/>
            <person name="Labbe J."/>
            <person name="Martin F."/>
        </authorList>
    </citation>
    <scope>NUCLEOTIDE SEQUENCE</scope>
    <source>
        <strain evidence="1">FP105234-sp</strain>
    </source>
</reference>
<name>A0ACB8R9B4_9AGAM</name>
<keyword evidence="2" id="KW-1185">Reference proteome</keyword>
<dbReference type="EMBL" id="MU276173">
    <property type="protein sequence ID" value="KAI0040721.1"/>
    <property type="molecule type" value="Genomic_DNA"/>
</dbReference>
<accession>A0ACB8R9B4</accession>
<dbReference type="Proteomes" id="UP000814033">
    <property type="component" value="Unassembled WGS sequence"/>
</dbReference>
<comment type="caution">
    <text evidence="1">The sequence shown here is derived from an EMBL/GenBank/DDBJ whole genome shotgun (WGS) entry which is preliminary data.</text>
</comment>
<organism evidence="1 2">
    <name type="scientific">Auriscalpium vulgare</name>
    <dbReference type="NCBI Taxonomy" id="40419"/>
    <lineage>
        <taxon>Eukaryota</taxon>
        <taxon>Fungi</taxon>
        <taxon>Dikarya</taxon>
        <taxon>Basidiomycota</taxon>
        <taxon>Agaricomycotina</taxon>
        <taxon>Agaricomycetes</taxon>
        <taxon>Russulales</taxon>
        <taxon>Auriscalpiaceae</taxon>
        <taxon>Auriscalpium</taxon>
    </lineage>
</organism>
<evidence type="ECO:0000313" key="2">
    <source>
        <dbReference type="Proteomes" id="UP000814033"/>
    </source>
</evidence>
<proteinExistence type="predicted"/>
<evidence type="ECO:0000313" key="1">
    <source>
        <dbReference type="EMBL" id="KAI0040721.1"/>
    </source>
</evidence>
<sequence length="148" mass="16437">MPCMPDTIPADIRFMIIDNVSSITDIRSVRAVNRAFCASATPAAFRTVGATNRRDSALGLVSLLESDLAQHVQEVFYRDAAASEDDYREDVKILECTPPLDADYDPSVQEPLVHALSLAGQLPRLTTLRFIFHPRIPEALLGQYEAQY</sequence>
<protein>
    <submittedName>
        <fullName evidence="1">Uncharacterized protein</fullName>
    </submittedName>
</protein>
<reference evidence="1" key="2">
    <citation type="journal article" date="2022" name="New Phytol.">
        <title>Evolutionary transition to the ectomycorrhizal habit in the genomes of a hyperdiverse lineage of mushroom-forming fungi.</title>
        <authorList>
            <person name="Looney B."/>
            <person name="Miyauchi S."/>
            <person name="Morin E."/>
            <person name="Drula E."/>
            <person name="Courty P.E."/>
            <person name="Kohler A."/>
            <person name="Kuo A."/>
            <person name="LaButti K."/>
            <person name="Pangilinan J."/>
            <person name="Lipzen A."/>
            <person name="Riley R."/>
            <person name="Andreopoulos W."/>
            <person name="He G."/>
            <person name="Johnson J."/>
            <person name="Nolan M."/>
            <person name="Tritt A."/>
            <person name="Barry K.W."/>
            <person name="Grigoriev I.V."/>
            <person name="Nagy L.G."/>
            <person name="Hibbett D."/>
            <person name="Henrissat B."/>
            <person name="Matheny P.B."/>
            <person name="Labbe J."/>
            <person name="Martin F.M."/>
        </authorList>
    </citation>
    <scope>NUCLEOTIDE SEQUENCE</scope>
    <source>
        <strain evidence="1">FP105234-sp</strain>
    </source>
</reference>